<sequence>MRELFQIALETYAFLTLHHLTGDQVHSPQWREASSMSCGQDRLRSDSQDRFRSDSQDEPISPFNDQFRNDSQDQYRSNIQDHFTSRTYDGTWSHSLELSMGRYPNLFGSDSQGPFTDPSYELLLRSDSQDQFMSNSQDQFRSDSQDSRFLCVKKLTGILREVCGTIDYEDRVALRWPAVVAGVALAEGGEDDRALVVEILTSMKSQLPNWGALWCLDKLKVFWESGKTEWEDCFDEPVSYLALEERLLLHFHFTQKFQLCNTSRLPSNTMRIFTPAFMAVCAAVSVVSVPDATFALNAVPSNGTRMNLVTAYARVYRKYNVALPASLSAALRLQDQPQLAARGGHESGASAASPSTFTDGQYVIAVDIGTPPRRFHLNLDTASSDAWVYGSAIPAPLLLGQKQYDPARSRTSRLQLLDLWVAGYINWSFVGGFVCKDTLTVVTEQGTGEGLTVEGQGVQVAVLAARSIVEDAGMDGILGLGFDKLNFAFPTKQKTWFSNIRDRLNERLFTVDFRRRAVGKYTFGYIDKDVGPITYTSVNSSAGYWAWTSPGYAVGPGPWKARALQGTLDTGTPIIIMPSDVVADYYSGVAGARHSNAEQGYVFPCNATLPDFTFGVGNTTQHPSITVPGKYLNAATADVDGAPGTCIGALQAGVGDLVVFGAPALQAGVAVFDAGSLRIGWANKTLI</sequence>
<dbReference type="InterPro" id="IPR001461">
    <property type="entry name" value="Aspartic_peptidase_A1"/>
</dbReference>
<evidence type="ECO:0000256" key="5">
    <source>
        <dbReference type="SAM" id="MobiDB-lite"/>
    </source>
</evidence>
<gene>
    <name evidence="7" type="ORF">ISF_04495</name>
</gene>
<feature type="active site" evidence="3">
    <location>
        <position position="569"/>
    </location>
</feature>
<reference evidence="7 8" key="1">
    <citation type="journal article" date="2016" name="Genome Biol. Evol.">
        <title>Divergent and convergent evolution of fungal pathogenicity.</title>
        <authorList>
            <person name="Shang Y."/>
            <person name="Xiao G."/>
            <person name="Zheng P."/>
            <person name="Cen K."/>
            <person name="Zhan S."/>
            <person name="Wang C."/>
        </authorList>
    </citation>
    <scope>NUCLEOTIDE SEQUENCE [LARGE SCALE GENOMIC DNA]</scope>
    <source>
        <strain evidence="7 8">ARSEF 2679</strain>
    </source>
</reference>
<dbReference type="EMBL" id="AZHB01000010">
    <property type="protein sequence ID" value="OAA63786.1"/>
    <property type="molecule type" value="Genomic_DNA"/>
</dbReference>
<evidence type="ECO:0000259" key="6">
    <source>
        <dbReference type="PROSITE" id="PS51767"/>
    </source>
</evidence>
<evidence type="ECO:0000313" key="7">
    <source>
        <dbReference type="EMBL" id="OAA63786.1"/>
    </source>
</evidence>
<protein>
    <submittedName>
        <fullName evidence="7">Endothiapepsin</fullName>
    </submittedName>
</protein>
<dbReference type="InterPro" id="IPR021109">
    <property type="entry name" value="Peptidase_aspartic_dom_sf"/>
</dbReference>
<keyword evidence="8" id="KW-1185">Reference proteome</keyword>
<dbReference type="STRING" id="1081104.A0A167WH78"/>
<dbReference type="GO" id="GO:0006508">
    <property type="term" value="P:proteolysis"/>
    <property type="evidence" value="ECO:0007669"/>
    <property type="project" value="UniProtKB-KW"/>
</dbReference>
<dbReference type="PROSITE" id="PS51767">
    <property type="entry name" value="PEPTIDASE_A1"/>
    <property type="match status" value="1"/>
</dbReference>
<dbReference type="Gene3D" id="2.40.70.10">
    <property type="entry name" value="Acid Proteases"/>
    <property type="match status" value="2"/>
</dbReference>
<dbReference type="SUPFAM" id="SSF50630">
    <property type="entry name" value="Acid proteases"/>
    <property type="match status" value="1"/>
</dbReference>
<accession>A0A167WH78</accession>
<dbReference type="PANTHER" id="PTHR47966">
    <property type="entry name" value="BETA-SITE APP-CLEAVING ENZYME, ISOFORM A-RELATED"/>
    <property type="match status" value="1"/>
</dbReference>
<evidence type="ECO:0000256" key="2">
    <source>
        <dbReference type="ARBA" id="ARBA00022750"/>
    </source>
</evidence>
<keyword evidence="4" id="KW-0645">Protease</keyword>
<comment type="similarity">
    <text evidence="1 4">Belongs to the peptidase A1 family.</text>
</comment>
<dbReference type="OrthoDB" id="2747330at2759"/>
<keyword evidence="4" id="KW-0378">Hydrolase</keyword>
<proteinExistence type="inferred from homology"/>
<name>A0A167WH78_CORFA</name>
<dbReference type="PRINTS" id="PR00792">
    <property type="entry name" value="PEPSIN"/>
</dbReference>
<evidence type="ECO:0000256" key="1">
    <source>
        <dbReference type="ARBA" id="ARBA00007447"/>
    </source>
</evidence>
<dbReference type="AlphaFoldDB" id="A0A167WH78"/>
<dbReference type="InterPro" id="IPR001969">
    <property type="entry name" value="Aspartic_peptidase_AS"/>
</dbReference>
<dbReference type="GO" id="GO:0004190">
    <property type="term" value="F:aspartic-type endopeptidase activity"/>
    <property type="evidence" value="ECO:0007669"/>
    <property type="project" value="UniProtKB-KW"/>
</dbReference>
<evidence type="ECO:0000256" key="4">
    <source>
        <dbReference type="RuleBase" id="RU000454"/>
    </source>
</evidence>
<dbReference type="Pfam" id="PF00026">
    <property type="entry name" value="Asp"/>
    <property type="match status" value="1"/>
</dbReference>
<keyword evidence="2 4" id="KW-0064">Aspartyl protease</keyword>
<comment type="caution">
    <text evidence="7">The sequence shown here is derived from an EMBL/GenBank/DDBJ whole genome shotgun (WGS) entry which is preliminary data.</text>
</comment>
<organism evidence="7 8">
    <name type="scientific">Cordyceps fumosorosea (strain ARSEF 2679)</name>
    <name type="common">Isaria fumosorosea</name>
    <dbReference type="NCBI Taxonomy" id="1081104"/>
    <lineage>
        <taxon>Eukaryota</taxon>
        <taxon>Fungi</taxon>
        <taxon>Dikarya</taxon>
        <taxon>Ascomycota</taxon>
        <taxon>Pezizomycotina</taxon>
        <taxon>Sordariomycetes</taxon>
        <taxon>Hypocreomycetidae</taxon>
        <taxon>Hypocreales</taxon>
        <taxon>Cordycipitaceae</taxon>
        <taxon>Cordyceps</taxon>
    </lineage>
</organism>
<evidence type="ECO:0000256" key="3">
    <source>
        <dbReference type="PIRSR" id="PIRSR601461-1"/>
    </source>
</evidence>
<evidence type="ECO:0000313" key="8">
    <source>
        <dbReference type="Proteomes" id="UP000076744"/>
    </source>
</evidence>
<dbReference type="PANTHER" id="PTHR47966:SF2">
    <property type="entry name" value="ASPERGILLOPEPSIN-1-RELATED"/>
    <property type="match status" value="1"/>
</dbReference>
<feature type="active site" evidence="3">
    <location>
        <position position="380"/>
    </location>
</feature>
<feature type="domain" description="Peptidase A1" evidence="6">
    <location>
        <begin position="362"/>
        <end position="682"/>
    </location>
</feature>
<dbReference type="RefSeq" id="XP_018704435.1">
    <property type="nucleotide sequence ID" value="XM_018848101.1"/>
</dbReference>
<feature type="region of interest" description="Disordered" evidence="5">
    <location>
        <begin position="31"/>
        <end position="71"/>
    </location>
</feature>
<dbReference type="GeneID" id="30020787"/>
<feature type="compositionally biased region" description="Basic and acidic residues" evidence="5">
    <location>
        <begin position="41"/>
        <end position="55"/>
    </location>
</feature>
<dbReference type="Proteomes" id="UP000076744">
    <property type="component" value="Unassembled WGS sequence"/>
</dbReference>
<dbReference type="PROSITE" id="PS00141">
    <property type="entry name" value="ASP_PROTEASE"/>
    <property type="match status" value="1"/>
</dbReference>
<dbReference type="InterPro" id="IPR033121">
    <property type="entry name" value="PEPTIDASE_A1"/>
</dbReference>